<protein>
    <recommendedName>
        <fullName evidence="2">YdbS-like PH domain-containing protein</fullName>
    </recommendedName>
</protein>
<dbReference type="InterPro" id="IPR014529">
    <property type="entry name" value="UCP026631"/>
</dbReference>
<feature type="non-terminal residue" evidence="3">
    <location>
        <position position="449"/>
    </location>
</feature>
<dbReference type="AlphaFoldDB" id="A0A6J4RXQ3"/>
<feature type="domain" description="YdbS-like PH" evidence="2">
    <location>
        <begin position="63"/>
        <end position="140"/>
    </location>
</feature>
<organism evidence="3">
    <name type="scientific">uncultured Sphingomonadaceae bacterium</name>
    <dbReference type="NCBI Taxonomy" id="169976"/>
    <lineage>
        <taxon>Bacteria</taxon>
        <taxon>Pseudomonadati</taxon>
        <taxon>Pseudomonadota</taxon>
        <taxon>Alphaproteobacteria</taxon>
        <taxon>Sphingomonadales</taxon>
        <taxon>Sphingomonadaceae</taxon>
        <taxon>environmental samples</taxon>
    </lineage>
</organism>
<feature type="transmembrane region" description="Helical" evidence="1">
    <location>
        <begin position="41"/>
        <end position="64"/>
    </location>
</feature>
<dbReference type="PIRSF" id="PIRSF026631">
    <property type="entry name" value="UCP026631"/>
    <property type="match status" value="1"/>
</dbReference>
<evidence type="ECO:0000259" key="2">
    <source>
        <dbReference type="Pfam" id="PF03703"/>
    </source>
</evidence>
<dbReference type="EMBL" id="CADCVX010000052">
    <property type="protein sequence ID" value="CAA9484530.1"/>
    <property type="molecule type" value="Genomic_DNA"/>
</dbReference>
<proteinExistence type="predicted"/>
<keyword evidence="1" id="KW-0812">Transmembrane</keyword>
<dbReference type="PANTHER" id="PTHR34473">
    <property type="entry name" value="UPF0699 TRANSMEMBRANE PROTEIN YDBS"/>
    <property type="match status" value="1"/>
</dbReference>
<sequence>MSAVADRRLHPSALAIRFIKKIPEFAVGLPALIGFTSDVGALYILPMIVAGASLAFGAALLGWLRFRYGVGDRDIVIESGIFQRQRRIIPFDRVQDIDIEQGLLARMFGTVTVRIETGGSGKDEGKLDAVDAAEAKWLRDVIRSRGSASSAEVALPADEPVLFTMALPRLLLAGVFNFSLLYLAVLGGVFQYVEPFLGWDKIDPREFVGPAGAAAGDLSAFRIAAIALVLLLLGSITGIVHTVVKNYGFRLSRSGAGLRRVRGLFTRTEIVIPIRRIQVAVLSSGIVAGFLGWRTLDYQTLSADAAQSGGQTAVPFGRFEEILPVLAETGHSNIPPDDAFVRVSRRSVARRSASVLLPFLVATLALSFAWKGWLLLLPLFPLLIGAAILQWKRHRYALTDEALFVARGLLARRLWILPFERAHSFTISRGPLQRRLGLATLSVDTAGAS</sequence>
<keyword evidence="1" id="KW-0472">Membrane</keyword>
<gene>
    <name evidence="3" type="ORF">AVDCRST_MAG91-197</name>
</gene>
<feature type="transmembrane region" description="Helical" evidence="1">
    <location>
        <begin position="352"/>
        <end position="369"/>
    </location>
</feature>
<reference evidence="3" key="1">
    <citation type="submission" date="2020-02" db="EMBL/GenBank/DDBJ databases">
        <authorList>
            <person name="Meier V. D."/>
        </authorList>
    </citation>
    <scope>NUCLEOTIDE SEQUENCE</scope>
    <source>
        <strain evidence="3">AVDCRST_MAG91</strain>
    </source>
</reference>
<feature type="transmembrane region" description="Helical" evidence="1">
    <location>
        <begin position="223"/>
        <end position="244"/>
    </location>
</feature>
<feature type="transmembrane region" description="Helical" evidence="1">
    <location>
        <begin position="170"/>
        <end position="193"/>
    </location>
</feature>
<evidence type="ECO:0000313" key="3">
    <source>
        <dbReference type="EMBL" id="CAA9484530.1"/>
    </source>
</evidence>
<name>A0A6J4RXQ3_9SPHN</name>
<keyword evidence="1" id="KW-1133">Transmembrane helix</keyword>
<feature type="domain" description="YdbS-like PH" evidence="2">
    <location>
        <begin position="391"/>
        <end position="449"/>
    </location>
</feature>
<dbReference type="InterPro" id="IPR005182">
    <property type="entry name" value="YdbS-like_PH"/>
</dbReference>
<dbReference type="Pfam" id="PF03703">
    <property type="entry name" value="bPH_2"/>
    <property type="match status" value="2"/>
</dbReference>
<evidence type="ECO:0000256" key="1">
    <source>
        <dbReference type="SAM" id="Phobius"/>
    </source>
</evidence>
<accession>A0A6J4RXQ3</accession>
<dbReference type="PANTHER" id="PTHR34473:SF2">
    <property type="entry name" value="UPF0699 TRANSMEMBRANE PROTEIN YDBT"/>
    <property type="match status" value="1"/>
</dbReference>